<protein>
    <submittedName>
        <fullName evidence="4">(2R)-sulfolactate sulfo-lyase subunit alpha</fullName>
    </submittedName>
</protein>
<evidence type="ECO:0000256" key="1">
    <source>
        <dbReference type="ARBA" id="ARBA00023239"/>
    </source>
</evidence>
<sequence>MSYTAAGGSQTGSGASGNPSQERRTIHIVLHEAKDTVGVAVVEGIKAGTQLNAWIMDDDEVITVSAKQDIPIGHKVALKDMAVGDTVYKYGVDIGKVVQPIKTGEHAHVHNIKTKRW</sequence>
<feature type="domain" description="SAF" evidence="3">
    <location>
        <begin position="35"/>
        <end position="113"/>
    </location>
</feature>
<evidence type="ECO:0000256" key="2">
    <source>
        <dbReference type="SAM" id="MobiDB-lite"/>
    </source>
</evidence>
<evidence type="ECO:0000313" key="5">
    <source>
        <dbReference type="Proteomes" id="UP000198866"/>
    </source>
</evidence>
<dbReference type="Proteomes" id="UP000198866">
    <property type="component" value="Unassembled WGS sequence"/>
</dbReference>
<proteinExistence type="predicted"/>
<dbReference type="EMBL" id="FNYE01000013">
    <property type="protein sequence ID" value="SEJ58035.1"/>
    <property type="molecule type" value="Genomic_DNA"/>
</dbReference>
<dbReference type="AlphaFoldDB" id="A0A1H7AAJ0"/>
<keyword evidence="1 4" id="KW-0456">Lyase</keyword>
<gene>
    <name evidence="4" type="ORF">SAMN05192539_1013124</name>
</gene>
<name>A0A1H7AAJ0_9BURK</name>
<dbReference type="GO" id="GO:0016829">
    <property type="term" value="F:lyase activity"/>
    <property type="evidence" value="ECO:0007669"/>
    <property type="project" value="UniProtKB-KW"/>
</dbReference>
<dbReference type="OrthoDB" id="9804574at2"/>
<organism evidence="4 5">
    <name type="scientific">Paraburkholderia diazotrophica</name>
    <dbReference type="NCBI Taxonomy" id="667676"/>
    <lineage>
        <taxon>Bacteria</taxon>
        <taxon>Pseudomonadati</taxon>
        <taxon>Pseudomonadota</taxon>
        <taxon>Betaproteobacteria</taxon>
        <taxon>Burkholderiales</taxon>
        <taxon>Burkholderiaceae</taxon>
        <taxon>Paraburkholderia</taxon>
    </lineage>
</organism>
<evidence type="ECO:0000259" key="3">
    <source>
        <dbReference type="SMART" id="SM00858"/>
    </source>
</evidence>
<dbReference type="STRING" id="667676.SAMN05192539_1013124"/>
<dbReference type="Gene3D" id="2.30.130.110">
    <property type="match status" value="1"/>
</dbReference>
<dbReference type="InterPro" id="IPR044144">
    <property type="entry name" value="SAF_UxaA/GarD"/>
</dbReference>
<feature type="region of interest" description="Disordered" evidence="2">
    <location>
        <begin position="1"/>
        <end position="24"/>
    </location>
</feature>
<reference evidence="5" key="1">
    <citation type="submission" date="2016-10" db="EMBL/GenBank/DDBJ databases">
        <authorList>
            <person name="Varghese N."/>
            <person name="Submissions S."/>
        </authorList>
    </citation>
    <scope>NUCLEOTIDE SEQUENCE [LARGE SCALE GENOMIC DNA]</scope>
    <source>
        <strain evidence="5">LMG 26031</strain>
    </source>
</reference>
<dbReference type="InterPro" id="IPR013974">
    <property type="entry name" value="SAF"/>
</dbReference>
<evidence type="ECO:0000313" key="4">
    <source>
        <dbReference type="EMBL" id="SEJ58035.1"/>
    </source>
</evidence>
<accession>A0A1H7AAJ0</accession>
<keyword evidence="5" id="KW-1185">Reference proteome</keyword>
<dbReference type="CDD" id="cd11613">
    <property type="entry name" value="SAF_AH_GD"/>
    <property type="match status" value="1"/>
</dbReference>
<dbReference type="SMART" id="SM00858">
    <property type="entry name" value="SAF"/>
    <property type="match status" value="1"/>
</dbReference>